<gene>
    <name evidence="2" type="ORF">UT18_C0013G0032</name>
</gene>
<reference evidence="2 3" key="1">
    <citation type="journal article" date="2015" name="Nature">
        <title>rRNA introns, odd ribosomes, and small enigmatic genomes across a large radiation of phyla.</title>
        <authorList>
            <person name="Brown C.T."/>
            <person name="Hug L.A."/>
            <person name="Thomas B.C."/>
            <person name="Sharon I."/>
            <person name="Castelle C.J."/>
            <person name="Singh A."/>
            <person name="Wilkins M.J."/>
            <person name="Williams K.H."/>
            <person name="Banfield J.F."/>
        </authorList>
    </citation>
    <scope>NUCLEOTIDE SEQUENCE [LARGE SCALE GENOMIC DNA]</scope>
</reference>
<keyword evidence="1" id="KW-0175">Coiled coil</keyword>
<sequence>REAPDIDLLIKAGMLNKESKREREEEVILHKELRDQDKSLTKQRAELQESLVTAGRRDGHAIYKQIEHVEAELTKVKNSLNSYPWKWSGWVFDLRYLTSWIPDLVDLFEWRRNGSNYGRKTYRMLHPDGKQVVAVHKIFDASKSDRSKDVYSLEFSDGSFSAPLGLCSSLYLRLPLEELLAAGIITKQQLDEAEKKLGIVNIKEEIKKYDSDCLKELQEELKQFRLGEKRTRKILEEIAILQEKE</sequence>
<feature type="non-terminal residue" evidence="2">
    <location>
        <position position="1"/>
    </location>
</feature>
<evidence type="ECO:0000313" key="3">
    <source>
        <dbReference type="Proteomes" id="UP000034207"/>
    </source>
</evidence>
<dbReference type="Proteomes" id="UP000034207">
    <property type="component" value="Unassembled WGS sequence"/>
</dbReference>
<dbReference type="EMBL" id="LBVV01000013">
    <property type="protein sequence ID" value="KKQ93985.1"/>
    <property type="molecule type" value="Genomic_DNA"/>
</dbReference>
<accession>A0A0G0M0Z0</accession>
<evidence type="ECO:0000313" key="2">
    <source>
        <dbReference type="EMBL" id="KKQ93985.1"/>
    </source>
</evidence>
<dbReference type="AlphaFoldDB" id="A0A0G0M0Z0"/>
<comment type="caution">
    <text evidence="2">The sequence shown here is derived from an EMBL/GenBank/DDBJ whole genome shotgun (WGS) entry which is preliminary data.</text>
</comment>
<name>A0A0G0M0Z0_UNCC2</name>
<organism evidence="2 3">
    <name type="scientific">candidate division CPR2 bacterium GW2011_GWC2_39_10</name>
    <dbReference type="NCBI Taxonomy" id="1618345"/>
    <lineage>
        <taxon>Bacteria</taxon>
        <taxon>Bacteria division CPR2</taxon>
    </lineage>
</organism>
<evidence type="ECO:0000256" key="1">
    <source>
        <dbReference type="SAM" id="Coils"/>
    </source>
</evidence>
<feature type="coiled-coil region" evidence="1">
    <location>
        <begin position="16"/>
        <end position="50"/>
    </location>
</feature>
<protein>
    <submittedName>
        <fullName evidence="2">Uncharacterized protein</fullName>
    </submittedName>
</protein>
<proteinExistence type="predicted"/>